<dbReference type="GO" id="GO:0019277">
    <property type="term" value="P:UDP-N-acetylgalactosamine biosynthetic process"/>
    <property type="evidence" value="ECO:0007669"/>
    <property type="project" value="InterPro"/>
</dbReference>
<keyword evidence="7 12" id="KW-0573">Peptidoglycan synthesis</keyword>
<dbReference type="GO" id="GO:0008760">
    <property type="term" value="F:UDP-N-acetylglucosamine 1-carboxyvinyltransferase activity"/>
    <property type="evidence" value="ECO:0007669"/>
    <property type="project" value="UniProtKB-UniRule"/>
</dbReference>
<keyword evidence="5 12" id="KW-0808">Transferase</keyword>
<keyword evidence="9 12" id="KW-0961">Cell wall biogenesis/degradation</keyword>
<reference evidence="14 15" key="1">
    <citation type="submission" date="2017-11" db="EMBL/GenBank/DDBJ databases">
        <title>Rhodohalobacter 15182 sp. nov., isolated from a salt lake.</title>
        <authorList>
            <person name="Han S."/>
        </authorList>
    </citation>
    <scope>NUCLEOTIDE SEQUENCE [LARGE SCALE GENOMIC DNA]</scope>
    <source>
        <strain evidence="14 15">15182</strain>
    </source>
</reference>
<keyword evidence="6 12" id="KW-0133">Cell shape</keyword>
<evidence type="ECO:0000256" key="5">
    <source>
        <dbReference type="ARBA" id="ARBA00022679"/>
    </source>
</evidence>
<evidence type="ECO:0000313" key="14">
    <source>
        <dbReference type="EMBL" id="PKD45023.1"/>
    </source>
</evidence>
<dbReference type="AlphaFoldDB" id="A0A2N0VLD7"/>
<keyword evidence="3 12" id="KW-0963">Cytoplasm</keyword>
<dbReference type="InterPro" id="IPR050068">
    <property type="entry name" value="MurA_subfamily"/>
</dbReference>
<feature type="modified residue" description="2-(S-cysteinyl)pyruvic acid O-phosphothioketal" evidence="12">
    <location>
        <position position="118"/>
    </location>
</feature>
<accession>A0A2N0VLD7</accession>
<dbReference type="SUPFAM" id="SSF55205">
    <property type="entry name" value="EPT/RTPC-like"/>
    <property type="match status" value="1"/>
</dbReference>
<dbReference type="UniPathway" id="UPA00219"/>
<organism evidence="14 15">
    <name type="scientific">Rhodohalobacter barkolensis</name>
    <dbReference type="NCBI Taxonomy" id="2053187"/>
    <lineage>
        <taxon>Bacteria</taxon>
        <taxon>Pseudomonadati</taxon>
        <taxon>Balneolota</taxon>
        <taxon>Balneolia</taxon>
        <taxon>Balneolales</taxon>
        <taxon>Balneolaceae</taxon>
        <taxon>Rhodohalobacter</taxon>
    </lineage>
</organism>
<comment type="similarity">
    <text evidence="10 12">Belongs to the EPSP synthase family. MurA subfamily.</text>
</comment>
<comment type="pathway">
    <text evidence="2 12">Cell wall biogenesis; peptidoglycan biosynthesis.</text>
</comment>
<feature type="binding site" evidence="12">
    <location>
        <begin position="22"/>
        <end position="23"/>
    </location>
    <ligand>
        <name>phosphoenolpyruvate</name>
        <dbReference type="ChEBI" id="CHEBI:58702"/>
    </ligand>
</feature>
<dbReference type="GO" id="GO:0005737">
    <property type="term" value="C:cytoplasm"/>
    <property type="evidence" value="ECO:0007669"/>
    <property type="project" value="UniProtKB-SubCell"/>
</dbReference>
<dbReference type="PANTHER" id="PTHR43783:SF1">
    <property type="entry name" value="UDP-N-ACETYLGLUCOSAMINE 1-CARBOXYVINYLTRANSFERASE"/>
    <property type="match status" value="1"/>
</dbReference>
<sequence length="423" mass="45953">MDKFVIEGPTPLKGEIAISGSKNAALPLMAASILGNGPSTLHLIPKLRDIYTFNNVIRVTGTKVEFHEAENKLVIDPTHLSHTEAPYDLVRKMRASFYMLGALVGRTGQAKVSLPGGCAWGPRPVDLHLKGMEAMGINIDLDEGYVYASIDGDDVEGGEFTLDPSSVGATINLVLAAVKRAKKFVIKNAAKEPDVVLLCNMLVKMGADIEGIGTDTLTVRKADELRGVEMSNDPDRIETGTYMIAAAMHPESDLTLTGCKPEDLGTFPKHFKKLGVDYSVDGTTIRIRSKEKINPVSVKTEIYPGFPTDLQAQWATLMTQADGESKITDTIYFDRFSYVPELNRLGAKLKVEKNRVTVNGKTELSGASVMSTDLRASVSLVMAGMAAEGTTEVLRVYHLDRGYENLEDKLNSVGASIKRVSEE</sequence>
<dbReference type="EC" id="2.5.1.7" evidence="12"/>
<evidence type="ECO:0000256" key="6">
    <source>
        <dbReference type="ARBA" id="ARBA00022960"/>
    </source>
</evidence>
<evidence type="ECO:0000256" key="11">
    <source>
        <dbReference type="ARBA" id="ARBA00047527"/>
    </source>
</evidence>
<dbReference type="InterPro" id="IPR001986">
    <property type="entry name" value="Enolpyruvate_Tfrase_dom"/>
</dbReference>
<evidence type="ECO:0000256" key="8">
    <source>
        <dbReference type="ARBA" id="ARBA00023306"/>
    </source>
</evidence>
<evidence type="ECO:0000256" key="10">
    <source>
        <dbReference type="ARBA" id="ARBA00038367"/>
    </source>
</evidence>
<dbReference type="PANTHER" id="PTHR43783">
    <property type="entry name" value="UDP-N-ACETYLGLUCOSAMINE 1-CARBOXYVINYLTRANSFERASE"/>
    <property type="match status" value="1"/>
</dbReference>
<evidence type="ECO:0000256" key="7">
    <source>
        <dbReference type="ARBA" id="ARBA00022984"/>
    </source>
</evidence>
<dbReference type="CDD" id="cd01555">
    <property type="entry name" value="UdpNAET"/>
    <property type="match status" value="1"/>
</dbReference>
<dbReference type="HAMAP" id="MF_00111">
    <property type="entry name" value="MurA"/>
    <property type="match status" value="1"/>
</dbReference>
<keyword evidence="12" id="KW-0670">Pyruvate</keyword>
<feature type="domain" description="Enolpyruvate transferase" evidence="13">
    <location>
        <begin position="7"/>
        <end position="410"/>
    </location>
</feature>
<dbReference type="NCBIfam" id="TIGR01072">
    <property type="entry name" value="murA"/>
    <property type="match status" value="1"/>
</dbReference>
<evidence type="ECO:0000256" key="3">
    <source>
        <dbReference type="ARBA" id="ARBA00022490"/>
    </source>
</evidence>
<dbReference type="InterPro" id="IPR005750">
    <property type="entry name" value="UDP_GlcNAc_COvinyl_MurA"/>
</dbReference>
<comment type="subcellular location">
    <subcellularLocation>
        <location evidence="1 12">Cytoplasm</location>
    </subcellularLocation>
</comment>
<evidence type="ECO:0000256" key="12">
    <source>
        <dbReference type="HAMAP-Rule" id="MF_00111"/>
    </source>
</evidence>
<proteinExistence type="inferred from homology"/>
<comment type="caution">
    <text evidence="14">The sequence shown here is derived from an EMBL/GenBank/DDBJ whole genome shotgun (WGS) entry which is preliminary data.</text>
</comment>
<comment type="catalytic activity">
    <reaction evidence="11 12">
        <text>phosphoenolpyruvate + UDP-N-acetyl-alpha-D-glucosamine = UDP-N-acetyl-3-O-(1-carboxyvinyl)-alpha-D-glucosamine + phosphate</text>
        <dbReference type="Rhea" id="RHEA:18681"/>
        <dbReference type="ChEBI" id="CHEBI:43474"/>
        <dbReference type="ChEBI" id="CHEBI:57705"/>
        <dbReference type="ChEBI" id="CHEBI:58702"/>
        <dbReference type="ChEBI" id="CHEBI:68483"/>
        <dbReference type="EC" id="2.5.1.7"/>
    </reaction>
</comment>
<evidence type="ECO:0000256" key="2">
    <source>
        <dbReference type="ARBA" id="ARBA00004752"/>
    </source>
</evidence>
<feature type="active site" description="Proton donor" evidence="12">
    <location>
        <position position="118"/>
    </location>
</feature>
<dbReference type="InterPro" id="IPR036968">
    <property type="entry name" value="Enolpyruvate_Tfrase_sf"/>
</dbReference>
<evidence type="ECO:0000256" key="9">
    <source>
        <dbReference type="ARBA" id="ARBA00023316"/>
    </source>
</evidence>
<keyword evidence="4 12" id="KW-0132">Cell division</keyword>
<feature type="binding site" evidence="12">
    <location>
        <position position="94"/>
    </location>
    <ligand>
        <name>UDP-N-acetyl-alpha-D-glucosamine</name>
        <dbReference type="ChEBI" id="CHEBI:57705"/>
    </ligand>
</feature>
<keyword evidence="15" id="KW-1185">Reference proteome</keyword>
<evidence type="ECO:0000259" key="13">
    <source>
        <dbReference type="Pfam" id="PF00275"/>
    </source>
</evidence>
<feature type="binding site" evidence="12">
    <location>
        <begin position="123"/>
        <end position="127"/>
    </location>
    <ligand>
        <name>UDP-N-acetyl-alpha-D-glucosamine</name>
        <dbReference type="ChEBI" id="CHEBI:57705"/>
    </ligand>
</feature>
<dbReference type="Pfam" id="PF00275">
    <property type="entry name" value="EPSP_synthase"/>
    <property type="match status" value="1"/>
</dbReference>
<dbReference type="GO" id="GO:0051301">
    <property type="term" value="P:cell division"/>
    <property type="evidence" value="ECO:0007669"/>
    <property type="project" value="UniProtKB-KW"/>
</dbReference>
<dbReference type="EMBL" id="PISP01000001">
    <property type="protein sequence ID" value="PKD45023.1"/>
    <property type="molecule type" value="Genomic_DNA"/>
</dbReference>
<dbReference type="RefSeq" id="WP_101072379.1">
    <property type="nucleotide sequence ID" value="NZ_PISP01000001.1"/>
</dbReference>
<feature type="binding site" evidence="12">
    <location>
        <position position="331"/>
    </location>
    <ligand>
        <name>UDP-N-acetyl-alpha-D-glucosamine</name>
        <dbReference type="ChEBI" id="CHEBI:57705"/>
    </ligand>
</feature>
<dbReference type="OrthoDB" id="9803760at2"/>
<evidence type="ECO:0000256" key="4">
    <source>
        <dbReference type="ARBA" id="ARBA00022618"/>
    </source>
</evidence>
<dbReference type="GO" id="GO:0009252">
    <property type="term" value="P:peptidoglycan biosynthetic process"/>
    <property type="evidence" value="ECO:0007669"/>
    <property type="project" value="UniProtKB-UniRule"/>
</dbReference>
<name>A0A2N0VLD7_9BACT</name>
<comment type="caution">
    <text evidence="12">Lacks conserved residue(s) required for the propagation of feature annotation.</text>
</comment>
<dbReference type="Proteomes" id="UP000233398">
    <property type="component" value="Unassembled WGS sequence"/>
</dbReference>
<evidence type="ECO:0000313" key="15">
    <source>
        <dbReference type="Proteomes" id="UP000233398"/>
    </source>
</evidence>
<comment type="function">
    <text evidence="12">Cell wall formation. Adds enolpyruvyl to UDP-N-acetylglucosamine.</text>
</comment>
<dbReference type="NCBIfam" id="NF006873">
    <property type="entry name" value="PRK09369.1"/>
    <property type="match status" value="1"/>
</dbReference>
<dbReference type="GO" id="GO:0008360">
    <property type="term" value="P:regulation of cell shape"/>
    <property type="evidence" value="ECO:0007669"/>
    <property type="project" value="UniProtKB-KW"/>
</dbReference>
<gene>
    <name evidence="12 14" type="primary">murA</name>
    <name evidence="14" type="ORF">CWD77_06090</name>
</gene>
<protein>
    <recommendedName>
        <fullName evidence="12">UDP-N-acetylglucosamine 1-carboxyvinyltransferase</fullName>
        <ecNumber evidence="12">2.5.1.7</ecNumber>
    </recommendedName>
    <alternativeName>
        <fullName evidence="12">Enoylpyruvate transferase</fullName>
    </alternativeName>
    <alternativeName>
        <fullName evidence="12">UDP-N-acetylglucosamine enolpyruvyl transferase</fullName>
        <shortName evidence="12">EPT</shortName>
    </alternativeName>
</protein>
<dbReference type="InterPro" id="IPR013792">
    <property type="entry name" value="RNA3'P_cycl/enolpyr_Trfase_a/b"/>
</dbReference>
<evidence type="ECO:0000256" key="1">
    <source>
        <dbReference type="ARBA" id="ARBA00004496"/>
    </source>
</evidence>
<dbReference type="Gene3D" id="3.65.10.10">
    <property type="entry name" value="Enolpyruvate transferase domain"/>
    <property type="match status" value="2"/>
</dbReference>
<keyword evidence="8 12" id="KW-0131">Cell cycle</keyword>
<dbReference type="GO" id="GO:0071555">
    <property type="term" value="P:cell wall organization"/>
    <property type="evidence" value="ECO:0007669"/>
    <property type="project" value="UniProtKB-KW"/>
</dbReference>
<feature type="binding site" evidence="12">
    <location>
        <position position="309"/>
    </location>
    <ligand>
        <name>UDP-N-acetyl-alpha-D-glucosamine</name>
        <dbReference type="ChEBI" id="CHEBI:57705"/>
    </ligand>
</feature>